<reference evidence="1 2" key="1">
    <citation type="submission" date="2024-01" db="EMBL/GenBank/DDBJ databases">
        <title>Genome assemblies of Stephania.</title>
        <authorList>
            <person name="Yang L."/>
        </authorList>
    </citation>
    <scope>NUCLEOTIDE SEQUENCE [LARGE SCALE GENOMIC DNA]</scope>
    <source>
        <strain evidence="1">JXDWG</strain>
        <tissue evidence="1">Leaf</tissue>
    </source>
</reference>
<sequence length="131" mass="13594">MIFFFLSANNVVVAPCHLRAAAGAAPPSSHPRQSSVRLAAAAAAHSRSPLRRSPRWPVAAPRAVVRATGPPLLPTVRSPAGAASAITSSCWRLAKPSPVKPSTVAAVNALPRLAAARESELRHARSSSLLD</sequence>
<evidence type="ECO:0000313" key="1">
    <source>
        <dbReference type="EMBL" id="KAK9126408.1"/>
    </source>
</evidence>
<dbReference type="AlphaFoldDB" id="A0AAP0J4S5"/>
<dbReference type="Proteomes" id="UP001419268">
    <property type="component" value="Unassembled WGS sequence"/>
</dbReference>
<comment type="caution">
    <text evidence="1">The sequence shown here is derived from an EMBL/GenBank/DDBJ whole genome shotgun (WGS) entry which is preliminary data.</text>
</comment>
<organism evidence="1 2">
    <name type="scientific">Stephania cephalantha</name>
    <dbReference type="NCBI Taxonomy" id="152367"/>
    <lineage>
        <taxon>Eukaryota</taxon>
        <taxon>Viridiplantae</taxon>
        <taxon>Streptophyta</taxon>
        <taxon>Embryophyta</taxon>
        <taxon>Tracheophyta</taxon>
        <taxon>Spermatophyta</taxon>
        <taxon>Magnoliopsida</taxon>
        <taxon>Ranunculales</taxon>
        <taxon>Menispermaceae</taxon>
        <taxon>Menispermoideae</taxon>
        <taxon>Cissampelideae</taxon>
        <taxon>Stephania</taxon>
    </lineage>
</organism>
<dbReference type="EMBL" id="JBBNAG010000006">
    <property type="protein sequence ID" value="KAK9126408.1"/>
    <property type="molecule type" value="Genomic_DNA"/>
</dbReference>
<gene>
    <name evidence="1" type="ORF">Scep_015254</name>
</gene>
<accession>A0AAP0J4S5</accession>
<protein>
    <submittedName>
        <fullName evidence="1">Uncharacterized protein</fullName>
    </submittedName>
</protein>
<keyword evidence="2" id="KW-1185">Reference proteome</keyword>
<proteinExistence type="predicted"/>
<name>A0AAP0J4S5_9MAGN</name>
<evidence type="ECO:0000313" key="2">
    <source>
        <dbReference type="Proteomes" id="UP001419268"/>
    </source>
</evidence>